<dbReference type="Proteomes" id="UP000765509">
    <property type="component" value="Unassembled WGS sequence"/>
</dbReference>
<keyword evidence="2" id="KW-1185">Reference proteome</keyword>
<dbReference type="EMBL" id="AVOT02001330">
    <property type="protein sequence ID" value="MBW0466546.1"/>
    <property type="molecule type" value="Genomic_DNA"/>
</dbReference>
<protein>
    <submittedName>
        <fullName evidence="1">Uncharacterized protein</fullName>
    </submittedName>
</protein>
<name>A0A9Q3BIV0_9BASI</name>
<dbReference type="AlphaFoldDB" id="A0A9Q3BIV0"/>
<proteinExistence type="predicted"/>
<comment type="caution">
    <text evidence="1">The sequence shown here is derived from an EMBL/GenBank/DDBJ whole genome shotgun (WGS) entry which is preliminary data.</text>
</comment>
<evidence type="ECO:0000313" key="2">
    <source>
        <dbReference type="Proteomes" id="UP000765509"/>
    </source>
</evidence>
<reference evidence="1" key="1">
    <citation type="submission" date="2021-03" db="EMBL/GenBank/DDBJ databases">
        <title>Draft genome sequence of rust myrtle Austropuccinia psidii MF-1, a brazilian biotype.</title>
        <authorList>
            <person name="Quecine M.C."/>
            <person name="Pachon D.M.R."/>
            <person name="Bonatelli M.L."/>
            <person name="Correr F.H."/>
            <person name="Franceschini L.M."/>
            <person name="Leite T.F."/>
            <person name="Margarido G.R.A."/>
            <person name="Almeida C.A."/>
            <person name="Ferrarezi J.A."/>
            <person name="Labate C.A."/>
        </authorList>
    </citation>
    <scope>NUCLEOTIDE SEQUENCE</scope>
    <source>
        <strain evidence="1">MF-1</strain>
    </source>
</reference>
<accession>A0A9Q3BIV0</accession>
<sequence length="106" mass="12288">MRFNDLTEDLEKGIVLKHAATYLFPNFQRVPTEDPISEKEFAKQFAKDQEEFTKKMIEKSNPPPKQKGPIVIEDQKYEKAAAIAQIEEWGNWIPPQISLSNENLKI</sequence>
<evidence type="ECO:0000313" key="1">
    <source>
        <dbReference type="EMBL" id="MBW0466546.1"/>
    </source>
</evidence>
<organism evidence="1 2">
    <name type="scientific">Austropuccinia psidii MF-1</name>
    <dbReference type="NCBI Taxonomy" id="1389203"/>
    <lineage>
        <taxon>Eukaryota</taxon>
        <taxon>Fungi</taxon>
        <taxon>Dikarya</taxon>
        <taxon>Basidiomycota</taxon>
        <taxon>Pucciniomycotina</taxon>
        <taxon>Pucciniomycetes</taxon>
        <taxon>Pucciniales</taxon>
        <taxon>Sphaerophragmiaceae</taxon>
        <taxon>Austropuccinia</taxon>
    </lineage>
</organism>
<gene>
    <name evidence="1" type="ORF">O181_006261</name>
</gene>